<feature type="compositionally biased region" description="Low complexity" evidence="1">
    <location>
        <begin position="755"/>
        <end position="787"/>
    </location>
</feature>
<evidence type="ECO:0000256" key="2">
    <source>
        <dbReference type="SAM" id="SignalP"/>
    </source>
</evidence>
<organism evidence="3 4">
    <name type="scientific">Apaloderma vittatum</name>
    <name type="common">Bar-tailed trogon</name>
    <dbReference type="NCBI Taxonomy" id="57397"/>
    <lineage>
        <taxon>Eukaryota</taxon>
        <taxon>Metazoa</taxon>
        <taxon>Chordata</taxon>
        <taxon>Craniata</taxon>
        <taxon>Vertebrata</taxon>
        <taxon>Euteleostomi</taxon>
        <taxon>Archelosauria</taxon>
        <taxon>Archosauria</taxon>
        <taxon>Dinosauria</taxon>
        <taxon>Saurischia</taxon>
        <taxon>Theropoda</taxon>
        <taxon>Coelurosauria</taxon>
        <taxon>Aves</taxon>
        <taxon>Neognathae</taxon>
        <taxon>Neoaves</taxon>
        <taxon>Telluraves</taxon>
        <taxon>Coraciimorphae</taxon>
        <taxon>Trogoniformes</taxon>
        <taxon>Trogonidae</taxon>
        <taxon>Apaloderma</taxon>
    </lineage>
</organism>
<accession>A0A091NK91</accession>
<dbReference type="AlphaFoldDB" id="A0A091NK91"/>
<proteinExistence type="predicted"/>
<dbReference type="PANTHER" id="PTHR46591">
    <property type="entry name" value="ZINC FINGER FYVE DOMAIN-CONTAINING PROTEIN 26"/>
    <property type="match status" value="1"/>
</dbReference>
<dbReference type="GO" id="GO:0032266">
    <property type="term" value="F:phosphatidylinositol-3-phosphate binding"/>
    <property type="evidence" value="ECO:0007669"/>
    <property type="project" value="InterPro"/>
</dbReference>
<dbReference type="PANTHER" id="PTHR46591:SF1">
    <property type="entry name" value="ZINC FINGER FYVE DOMAIN-CONTAINING PROTEIN 26"/>
    <property type="match status" value="1"/>
</dbReference>
<sequence length="1185" mass="133743">RWGQNSTPWRTAWLWLLVLEKWLARNQKTIPVVLQRETEFLLFLEELQKDVSEEVLQELFEAFECIQNKHITDGKRRDGCSHRFSLDVVSALRKLLLRAPQRAKVLLEFFQEEQGTHNSSLQQYCSLQNIFVEFLRDSLKSLQRLQCSSEISAELDQRELVDTIYAALSIVTFDVERQADEVRHLFRELLDVCWAEGSPLREEKLLSCILRKESHGLLGLCSSVLLERTREKFLVSRSTQKGSSEQLDTERTMMNLFLDPKEAPSWKTVFFYCLSSNKHFLEQILVTALNLLKKEDYSGLSSLLRREFSPLSRLLVLLGWTHCQSLESAKALLWTLHRTRDLCNDSVLRDFCEGLWAQVEVLEWCIQQNSVTIPRKVLLQHLHRLDCHTAVYSLHHLTNLLALNEDDVIELLQKVPATDTQMHGNPSPPLFSSTAATLPNTLSQQRNLALFRAFCALKYAVYALCVNSHKHSKCKDCVHSLLGDIPEDTALAEPAGDLPPSSDCSSVFSQYLVKCQQFLRSVPVPLRLEVLENIFSLLFVSYSDLHTETLVPEDYAEDDDLDKKSTAVSVEGSASRRSSTSESPQRLIEAEKKLGRHLLAAQKVHTDIESHEDHELGGKGCETSRLSYLDLKHFTSGAAGFLVDDVSMDAFLTLLLNHLEEIQSSLPWDSSNVLHEELELVECLNLSASRDTFGSRVSQFSKYLSEAHWRYKVVMSNRNAEHQLAASRRYCSLVRRSNFKKQSRSPRYKTDGKEGASSPSLESTSSELSTSTSEGSTSSVSGSSNLESRVRPHQQNPLIPMMLSPPESLLVSCVLRGNFIEAHQVALMFDLDASPCYGELVFMERYQEAVREMTRVEQNIENQASDGTGGIKKSGSGRSTLQAIGSAAAAGMVFYSISDVTDKLLATSGSLVPTLQENFWMSNIQLEHTDPLREVLEDLSPSAMAAFDLACTQCRLWKTCKQLLETAERRLYNSLETRGHRPDFVLVRSEGVKGFPAILQQISKILNYSCVSQGQSKPEVSDEKIGSHFRCSIIDLLQACYPALTEESITNEIVLSQNLDQILKALTRVERSGDSKGSLLGTLVDQASLKPTELEKHLVWNQRKLLLRTLDQHAQTMPEGNRQTNFVKAFFDYIATLAAVMFRSLNAELDVSAEVKVGNPFILLQQSPSQLLSQLVFERQVHPDR</sequence>
<evidence type="ECO:0000313" key="3">
    <source>
        <dbReference type="EMBL" id="KFP89492.1"/>
    </source>
</evidence>
<evidence type="ECO:0000313" key="4">
    <source>
        <dbReference type="Proteomes" id="UP000054244"/>
    </source>
</evidence>
<reference evidence="3 4" key="1">
    <citation type="submission" date="2014-04" db="EMBL/GenBank/DDBJ databases">
        <title>Genome evolution of avian class.</title>
        <authorList>
            <person name="Zhang G."/>
            <person name="Li C."/>
        </authorList>
    </citation>
    <scope>NUCLEOTIDE SEQUENCE [LARGE SCALE GENOMIC DNA]</scope>
    <source>
        <strain evidence="3">BGI_N311</strain>
    </source>
</reference>
<dbReference type="GO" id="GO:0000281">
    <property type="term" value="P:mitotic cytokinesis"/>
    <property type="evidence" value="ECO:0007669"/>
    <property type="project" value="InterPro"/>
</dbReference>
<feature type="non-terminal residue" evidence="3">
    <location>
        <position position="1185"/>
    </location>
</feature>
<feature type="compositionally biased region" description="Low complexity" evidence="1">
    <location>
        <begin position="567"/>
        <end position="583"/>
    </location>
</feature>
<keyword evidence="4" id="KW-1185">Reference proteome</keyword>
<feature type="chain" id="PRO_5001877522" evidence="2">
    <location>
        <begin position="25"/>
        <end position="1185"/>
    </location>
</feature>
<dbReference type="EMBL" id="KL384673">
    <property type="protein sequence ID" value="KFP89492.1"/>
    <property type="molecule type" value="Genomic_DNA"/>
</dbReference>
<feature type="region of interest" description="Disordered" evidence="1">
    <location>
        <begin position="556"/>
        <end position="586"/>
    </location>
</feature>
<dbReference type="GO" id="GO:0000724">
    <property type="term" value="P:double-strand break repair via homologous recombination"/>
    <property type="evidence" value="ECO:0007669"/>
    <property type="project" value="InterPro"/>
</dbReference>
<protein>
    <submittedName>
        <fullName evidence="3">Zinc finger FYVE domain-containing protein 26</fullName>
    </submittedName>
</protein>
<feature type="signal peptide" evidence="2">
    <location>
        <begin position="1"/>
        <end position="24"/>
    </location>
</feature>
<dbReference type="GO" id="GO:0005813">
    <property type="term" value="C:centrosome"/>
    <property type="evidence" value="ECO:0007669"/>
    <property type="project" value="TreeGrafter"/>
</dbReference>
<dbReference type="GO" id="GO:0032465">
    <property type="term" value="P:regulation of cytokinesis"/>
    <property type="evidence" value="ECO:0007669"/>
    <property type="project" value="TreeGrafter"/>
</dbReference>
<feature type="non-terminal residue" evidence="3">
    <location>
        <position position="1"/>
    </location>
</feature>
<evidence type="ECO:0000256" key="1">
    <source>
        <dbReference type="SAM" id="MobiDB-lite"/>
    </source>
</evidence>
<dbReference type="GO" id="GO:0030496">
    <property type="term" value="C:midbody"/>
    <property type="evidence" value="ECO:0007669"/>
    <property type="project" value="TreeGrafter"/>
</dbReference>
<feature type="region of interest" description="Disordered" evidence="1">
    <location>
        <begin position="741"/>
        <end position="792"/>
    </location>
</feature>
<keyword evidence="2" id="KW-0732">Signal</keyword>
<dbReference type="InterPro" id="IPR028730">
    <property type="entry name" value="ZFYVE26"/>
</dbReference>
<dbReference type="GO" id="GO:0005765">
    <property type="term" value="C:lysosomal membrane"/>
    <property type="evidence" value="ECO:0007669"/>
    <property type="project" value="TreeGrafter"/>
</dbReference>
<gene>
    <name evidence="3" type="ORF">N311_03285</name>
</gene>
<dbReference type="Proteomes" id="UP000054244">
    <property type="component" value="Unassembled WGS sequence"/>
</dbReference>
<name>A0A091NK91_APAVI</name>